<dbReference type="Proteomes" id="UP001596163">
    <property type="component" value="Unassembled WGS sequence"/>
</dbReference>
<keyword evidence="2" id="KW-0378">Hydrolase</keyword>
<accession>A0ABW0BWR7</accession>
<feature type="chain" id="PRO_5046360124" evidence="1">
    <location>
        <begin position="24"/>
        <end position="457"/>
    </location>
</feature>
<dbReference type="PROSITE" id="PS51257">
    <property type="entry name" value="PROKAR_LIPOPROTEIN"/>
    <property type="match status" value="1"/>
</dbReference>
<organism evidence="2 3">
    <name type="scientific">Algoriphagus aquatilis</name>
    <dbReference type="NCBI Taxonomy" id="490186"/>
    <lineage>
        <taxon>Bacteria</taxon>
        <taxon>Pseudomonadati</taxon>
        <taxon>Bacteroidota</taxon>
        <taxon>Cytophagia</taxon>
        <taxon>Cytophagales</taxon>
        <taxon>Cyclobacteriaceae</taxon>
        <taxon>Algoriphagus</taxon>
    </lineage>
</organism>
<proteinExistence type="predicted"/>
<keyword evidence="3" id="KW-1185">Reference proteome</keyword>
<evidence type="ECO:0000256" key="1">
    <source>
        <dbReference type="SAM" id="SignalP"/>
    </source>
</evidence>
<dbReference type="InterPro" id="IPR005502">
    <property type="entry name" value="Ribosyl_crysJ1"/>
</dbReference>
<dbReference type="EC" id="3.2.2.-" evidence="2"/>
<keyword evidence="2" id="KW-0326">Glycosidase</keyword>
<protein>
    <submittedName>
        <fullName evidence="2">ADP-ribosylglycohydrolase family protein</fullName>
        <ecNumber evidence="2">3.2.2.-</ecNumber>
    </submittedName>
</protein>
<reference evidence="3" key="1">
    <citation type="journal article" date="2019" name="Int. J. Syst. Evol. Microbiol.">
        <title>The Global Catalogue of Microorganisms (GCM) 10K type strain sequencing project: providing services to taxonomists for standard genome sequencing and annotation.</title>
        <authorList>
            <consortium name="The Broad Institute Genomics Platform"/>
            <consortium name="The Broad Institute Genome Sequencing Center for Infectious Disease"/>
            <person name="Wu L."/>
            <person name="Ma J."/>
        </authorList>
    </citation>
    <scope>NUCLEOTIDE SEQUENCE [LARGE SCALE GENOMIC DNA]</scope>
    <source>
        <strain evidence="3">CGMCC 1.7030</strain>
    </source>
</reference>
<dbReference type="Pfam" id="PF03747">
    <property type="entry name" value="ADP_ribosyl_GH"/>
    <property type="match status" value="1"/>
</dbReference>
<dbReference type="RefSeq" id="WP_377914711.1">
    <property type="nucleotide sequence ID" value="NZ_JBHSKS010000006.1"/>
</dbReference>
<gene>
    <name evidence="2" type="ORF">ACFPIK_09820</name>
</gene>
<dbReference type="InterPro" id="IPR036705">
    <property type="entry name" value="Ribosyl_crysJ1_sf"/>
</dbReference>
<feature type="signal peptide" evidence="1">
    <location>
        <begin position="1"/>
        <end position="23"/>
    </location>
</feature>
<dbReference type="GO" id="GO:0016798">
    <property type="term" value="F:hydrolase activity, acting on glycosyl bonds"/>
    <property type="evidence" value="ECO:0007669"/>
    <property type="project" value="UniProtKB-KW"/>
</dbReference>
<evidence type="ECO:0000313" key="2">
    <source>
        <dbReference type="EMBL" id="MFC5192064.1"/>
    </source>
</evidence>
<name>A0ABW0BWR7_9BACT</name>
<dbReference type="SUPFAM" id="SSF101478">
    <property type="entry name" value="ADP-ribosylglycohydrolase"/>
    <property type="match status" value="1"/>
</dbReference>
<evidence type="ECO:0000313" key="3">
    <source>
        <dbReference type="Proteomes" id="UP001596163"/>
    </source>
</evidence>
<keyword evidence="1" id="KW-0732">Signal</keyword>
<sequence length="457" mass="51794">MTYTSRPLPCLLLLIVFSFSVFSCDQKATPEKNPSLTYQEYQPKASDLIIDRGRYEDQLQGFWLATCIANWTGLVTEMDKIGEIGEVKTGAFYTREDWGKTDQPSIWAEGIPSNLSPTIDFVFADEDTLWGADDDTDIEYMYQELLLRNNTSMLTGEQIRQGWLRHIKAEEENYLWVSNQKAFDLMRAGLVPPATGDPANNPEYDMIDAQLTTEIFGLYAPARPKKAIEMAKLPIQTTARMESQWISEFYVAMFSLSSAADPALPIKDRLMWMAEEAKSTLLDSSYAARMYDFVKAKYEEGITWEQARDSVYIRYQVNQRDGYDLTSRNLYCNGCFAAGINFAASLVSLFYGEGDLIQTIKIGALAGWDSDNPTATWGGLIGFMMGKKEVEKAFGRKFSNRFHIHRTRIGFAGEGIDTFDNMAKKGLWIIDRVVQEELGGGVDLEKNRWYIPASTQQ</sequence>
<dbReference type="EMBL" id="JBHSKS010000006">
    <property type="protein sequence ID" value="MFC5192064.1"/>
    <property type="molecule type" value="Genomic_DNA"/>
</dbReference>
<dbReference type="Gene3D" id="1.10.4080.10">
    <property type="entry name" value="ADP-ribosylation/Crystallin J1"/>
    <property type="match status" value="1"/>
</dbReference>
<comment type="caution">
    <text evidence="2">The sequence shown here is derived from an EMBL/GenBank/DDBJ whole genome shotgun (WGS) entry which is preliminary data.</text>
</comment>